<organism evidence="11">
    <name type="scientific">Paramoeba aestuarina</name>
    <dbReference type="NCBI Taxonomy" id="180227"/>
    <lineage>
        <taxon>Eukaryota</taxon>
        <taxon>Amoebozoa</taxon>
        <taxon>Discosea</taxon>
        <taxon>Flabellinia</taxon>
        <taxon>Dactylopodida</taxon>
        <taxon>Paramoebidae</taxon>
        <taxon>Paramoeba</taxon>
    </lineage>
</organism>
<dbReference type="PROSITE" id="PS00107">
    <property type="entry name" value="PROTEIN_KINASE_ATP"/>
    <property type="match status" value="1"/>
</dbReference>
<comment type="similarity">
    <text evidence="1">Belongs to the protein kinase superfamily. CMGC Ser/Thr protein kinase family. CDC2/CDKX subfamily.</text>
</comment>
<dbReference type="GO" id="GO:0004693">
    <property type="term" value="F:cyclin-dependent protein serine/threonine kinase activity"/>
    <property type="evidence" value="ECO:0007669"/>
    <property type="project" value="TreeGrafter"/>
</dbReference>
<dbReference type="GO" id="GO:0005737">
    <property type="term" value="C:cytoplasm"/>
    <property type="evidence" value="ECO:0007669"/>
    <property type="project" value="TreeGrafter"/>
</dbReference>
<protein>
    <recommendedName>
        <fullName evidence="10">Protein kinase domain-containing protein</fullName>
    </recommendedName>
</protein>
<dbReference type="PROSITE" id="PS00108">
    <property type="entry name" value="PROTEIN_KINASE_ST"/>
    <property type="match status" value="1"/>
</dbReference>
<keyword evidence="4" id="KW-0808">Transferase</keyword>
<evidence type="ECO:0000256" key="5">
    <source>
        <dbReference type="ARBA" id="ARBA00022741"/>
    </source>
</evidence>
<evidence type="ECO:0000256" key="6">
    <source>
        <dbReference type="ARBA" id="ARBA00022777"/>
    </source>
</evidence>
<sequence>MDLTNPLARKFGTDKYHKTEKLGEGTYGVVHKARNKETNEIVALKEIRLESEDEGVPCTAIREISLLKELNHPNVVRLYDVIHTEKSLTLVFEYLDTDLKKFMDDYRAPLPLGTIKQFMYQLLKGIAFCHDRRVLHRDLKPQNLLINRKGELKLADFGLARAFGIPVRKYSHEVVTLWYRPPEVLMGSKKYGPSIDLWSAGCIFAEMATGRPLFPGKNESDQLVRIFKILGTPTTQAWPSVVELPEYQEDFPKYEGRPVHTLCPVLDPLGLSLLCKMLVYDPSNRISAPVAMNHKYFNDLKK</sequence>
<evidence type="ECO:0000256" key="1">
    <source>
        <dbReference type="ARBA" id="ARBA00006485"/>
    </source>
</evidence>
<keyword evidence="7 8" id="KW-0067">ATP-binding</keyword>
<dbReference type="Gene3D" id="1.10.510.10">
    <property type="entry name" value="Transferase(Phosphotransferase) domain 1"/>
    <property type="match status" value="1"/>
</dbReference>
<evidence type="ECO:0000256" key="8">
    <source>
        <dbReference type="PROSITE-ProRule" id="PRU10141"/>
    </source>
</evidence>
<dbReference type="PANTHER" id="PTHR24056">
    <property type="entry name" value="CELL DIVISION PROTEIN KINASE"/>
    <property type="match status" value="1"/>
</dbReference>
<evidence type="ECO:0000256" key="4">
    <source>
        <dbReference type="ARBA" id="ARBA00022679"/>
    </source>
</evidence>
<dbReference type="PANTHER" id="PTHR24056:SF246">
    <property type="entry name" value="ECDYSONE-INDUCED PROTEIN 63E, ISOFORM N"/>
    <property type="match status" value="1"/>
</dbReference>
<dbReference type="EMBL" id="HBKR01019431">
    <property type="protein sequence ID" value="CAE2308406.1"/>
    <property type="molecule type" value="Transcribed_RNA"/>
</dbReference>
<evidence type="ECO:0000256" key="9">
    <source>
        <dbReference type="RuleBase" id="RU000304"/>
    </source>
</evidence>
<dbReference type="Gene3D" id="3.30.200.20">
    <property type="entry name" value="Phosphorylase Kinase, domain 1"/>
    <property type="match status" value="1"/>
</dbReference>
<dbReference type="GO" id="GO:0005524">
    <property type="term" value="F:ATP binding"/>
    <property type="evidence" value="ECO:0007669"/>
    <property type="project" value="UniProtKB-UniRule"/>
</dbReference>
<dbReference type="CDD" id="cd07829">
    <property type="entry name" value="STKc_CDK_like"/>
    <property type="match status" value="1"/>
</dbReference>
<dbReference type="SUPFAM" id="SSF56112">
    <property type="entry name" value="Protein kinase-like (PK-like)"/>
    <property type="match status" value="1"/>
</dbReference>
<dbReference type="AlphaFoldDB" id="A0A7S4NUN8"/>
<dbReference type="FunFam" id="1.10.510.10:FF:000184">
    <property type="entry name" value="cyclin-dependent kinase 5 homolog"/>
    <property type="match status" value="1"/>
</dbReference>
<dbReference type="InterPro" id="IPR050108">
    <property type="entry name" value="CDK"/>
</dbReference>
<dbReference type="InterPro" id="IPR008271">
    <property type="entry name" value="Ser/Thr_kinase_AS"/>
</dbReference>
<dbReference type="InterPro" id="IPR017441">
    <property type="entry name" value="Protein_kinase_ATP_BS"/>
</dbReference>
<evidence type="ECO:0000256" key="2">
    <source>
        <dbReference type="ARBA" id="ARBA00022527"/>
    </source>
</evidence>
<dbReference type="FunFam" id="3.30.200.20:FF:000027">
    <property type="entry name" value="Putative Cyclin-dependent kinase 1"/>
    <property type="match status" value="1"/>
</dbReference>
<evidence type="ECO:0000313" key="11">
    <source>
        <dbReference type="EMBL" id="CAE2308406.1"/>
    </source>
</evidence>
<feature type="domain" description="Protein kinase" evidence="10">
    <location>
        <begin position="16"/>
        <end position="297"/>
    </location>
</feature>
<evidence type="ECO:0000259" key="10">
    <source>
        <dbReference type="PROSITE" id="PS50011"/>
    </source>
</evidence>
<dbReference type="PROSITE" id="PS50011">
    <property type="entry name" value="PROTEIN_KINASE_DOM"/>
    <property type="match status" value="1"/>
</dbReference>
<feature type="binding site" evidence="8">
    <location>
        <position position="45"/>
    </location>
    <ligand>
        <name>ATP</name>
        <dbReference type="ChEBI" id="CHEBI:30616"/>
    </ligand>
</feature>
<accession>A0A7S4NUN8</accession>
<proteinExistence type="inferred from homology"/>
<dbReference type="InterPro" id="IPR011009">
    <property type="entry name" value="Kinase-like_dom_sf"/>
</dbReference>
<keyword evidence="6" id="KW-0418">Kinase</keyword>
<keyword evidence="5 8" id="KW-0547">Nucleotide-binding</keyword>
<name>A0A7S4NUN8_9EUKA</name>
<dbReference type="SMART" id="SM00220">
    <property type="entry name" value="S_TKc"/>
    <property type="match status" value="1"/>
</dbReference>
<keyword evidence="3" id="KW-0597">Phosphoprotein</keyword>
<gene>
    <name evidence="11" type="ORF">NAES01612_LOCUS12720</name>
</gene>
<keyword evidence="2 9" id="KW-0723">Serine/threonine-protein kinase</keyword>
<dbReference type="GO" id="GO:0005634">
    <property type="term" value="C:nucleus"/>
    <property type="evidence" value="ECO:0007669"/>
    <property type="project" value="TreeGrafter"/>
</dbReference>
<evidence type="ECO:0000256" key="7">
    <source>
        <dbReference type="ARBA" id="ARBA00022840"/>
    </source>
</evidence>
<dbReference type="InterPro" id="IPR000719">
    <property type="entry name" value="Prot_kinase_dom"/>
</dbReference>
<evidence type="ECO:0000256" key="3">
    <source>
        <dbReference type="ARBA" id="ARBA00022553"/>
    </source>
</evidence>
<dbReference type="Pfam" id="PF00069">
    <property type="entry name" value="Pkinase"/>
    <property type="match status" value="1"/>
</dbReference>
<reference evidence="11" key="1">
    <citation type="submission" date="2021-01" db="EMBL/GenBank/DDBJ databases">
        <authorList>
            <person name="Corre E."/>
            <person name="Pelletier E."/>
            <person name="Niang G."/>
            <person name="Scheremetjew M."/>
            <person name="Finn R."/>
            <person name="Kale V."/>
            <person name="Holt S."/>
            <person name="Cochrane G."/>
            <person name="Meng A."/>
            <person name="Brown T."/>
            <person name="Cohen L."/>
        </authorList>
    </citation>
    <scope>NUCLEOTIDE SEQUENCE</scope>
    <source>
        <strain evidence="11">SoJaBio B1-5/56/2</strain>
    </source>
</reference>